<reference evidence="2 3" key="1">
    <citation type="submission" date="2011-05" db="EMBL/GenBank/DDBJ databases">
        <title>Complete sequence of Thioalkalimicrobium cyclicum ALM1.</title>
        <authorList>
            <consortium name="US DOE Joint Genome Institute"/>
            <person name="Lucas S."/>
            <person name="Han J."/>
            <person name="Lapidus A."/>
            <person name="Cheng J.-F."/>
            <person name="Goodwin L."/>
            <person name="Pitluck S."/>
            <person name="Peters L."/>
            <person name="Mikhailova N."/>
            <person name="Davenport K."/>
            <person name="Han C."/>
            <person name="Tapia R."/>
            <person name="Land M."/>
            <person name="Hauser L."/>
            <person name="Kyrpides N."/>
            <person name="Ivanova N."/>
            <person name="Pagani I."/>
            <person name="Kappler U."/>
            <person name="Woyke T."/>
        </authorList>
    </citation>
    <scope>NUCLEOTIDE SEQUENCE [LARGE SCALE GENOMIC DNA]</scope>
    <source>
        <strain evidence="3">DSM 14477 / JCM 11371 / ALM1</strain>
    </source>
</reference>
<keyword evidence="3" id="KW-1185">Reference proteome</keyword>
<dbReference type="KEGG" id="tcy:Thicy_0651"/>
<organism evidence="2 3">
    <name type="scientific">Thiomicrospira cyclica (strain DSM 14477 / JCM 11371 / ALM1)</name>
    <name type="common">Thioalkalimicrobium cyclicum</name>
    <dbReference type="NCBI Taxonomy" id="717773"/>
    <lineage>
        <taxon>Bacteria</taxon>
        <taxon>Pseudomonadati</taxon>
        <taxon>Pseudomonadota</taxon>
        <taxon>Gammaproteobacteria</taxon>
        <taxon>Thiotrichales</taxon>
        <taxon>Piscirickettsiaceae</taxon>
        <taxon>Thiomicrospira</taxon>
    </lineage>
</organism>
<gene>
    <name evidence="2" type="ordered locus">Thicy_0651</name>
</gene>
<dbReference type="RefSeq" id="WP_013835202.1">
    <property type="nucleotide sequence ID" value="NC_015581.1"/>
</dbReference>
<keyword evidence="1" id="KW-0472">Membrane</keyword>
<proteinExistence type="predicted"/>
<dbReference type="HOGENOM" id="CLU_159301_1_0_6"/>
<dbReference type="EMBL" id="CP002776">
    <property type="protein sequence ID" value="AEG31423.1"/>
    <property type="molecule type" value="Genomic_DNA"/>
</dbReference>
<evidence type="ECO:0000313" key="2">
    <source>
        <dbReference type="EMBL" id="AEG31423.1"/>
    </source>
</evidence>
<evidence type="ECO:0000313" key="3">
    <source>
        <dbReference type="Proteomes" id="UP000009232"/>
    </source>
</evidence>
<dbReference type="Pfam" id="PF10993">
    <property type="entry name" value="DUF2818"/>
    <property type="match status" value="1"/>
</dbReference>
<dbReference type="OrthoDB" id="5785537at2"/>
<sequence length="117" mass="13877">MSLEQSVVILLFLAIVIANLPFLFTQRLFLVIPLKQEKTIPIYIIEWLVLFFVMGAFAYMIEFAAMGNIAAQEWEFYVVNLFLFMIFAFPGFIYRFNFKMYLEKHQKAARKQVEKQS</sequence>
<accession>F6DC37</accession>
<dbReference type="eggNOG" id="ENOG5032Z6F">
    <property type="taxonomic scope" value="Bacteria"/>
</dbReference>
<keyword evidence="1" id="KW-1133">Transmembrane helix</keyword>
<evidence type="ECO:0000256" key="1">
    <source>
        <dbReference type="SAM" id="Phobius"/>
    </source>
</evidence>
<keyword evidence="1" id="KW-0812">Transmembrane</keyword>
<name>F6DC37_THICA</name>
<protein>
    <recommendedName>
        <fullName evidence="4">Transmembrane protein</fullName>
    </recommendedName>
</protein>
<feature type="transmembrane region" description="Helical" evidence="1">
    <location>
        <begin position="42"/>
        <end position="61"/>
    </location>
</feature>
<evidence type="ECO:0008006" key="4">
    <source>
        <dbReference type="Google" id="ProtNLM"/>
    </source>
</evidence>
<dbReference type="PIRSF" id="PIRSF019883">
    <property type="entry name" value="UCP019883"/>
    <property type="match status" value="1"/>
</dbReference>
<dbReference type="Proteomes" id="UP000009232">
    <property type="component" value="Chromosome"/>
</dbReference>
<dbReference type="InterPro" id="IPR016768">
    <property type="entry name" value="UCP019883"/>
</dbReference>
<feature type="transmembrane region" description="Helical" evidence="1">
    <location>
        <begin position="6"/>
        <end position="30"/>
    </location>
</feature>
<dbReference type="STRING" id="717773.Thicy_0651"/>
<dbReference type="AlphaFoldDB" id="F6DC37"/>
<feature type="transmembrane region" description="Helical" evidence="1">
    <location>
        <begin position="76"/>
        <end position="97"/>
    </location>
</feature>